<dbReference type="EMBL" id="CP001678">
    <property type="protein sequence ID" value="ACT58726.1"/>
    <property type="molecule type" value="Genomic_DNA"/>
</dbReference>
<gene>
    <name evidence="5" type="ordered locus">Hbal_1032</name>
</gene>
<dbReference type="InterPro" id="IPR050361">
    <property type="entry name" value="MPP/UQCRC_Complex"/>
</dbReference>
<dbReference type="STRING" id="582402.Hbal_1032"/>
<dbReference type="InterPro" id="IPR011765">
    <property type="entry name" value="Pept_M16_N"/>
</dbReference>
<comment type="similarity">
    <text evidence="1">Belongs to the peptidase M16 family.</text>
</comment>
<dbReference type="InterPro" id="IPR011249">
    <property type="entry name" value="Metalloenz_LuxS/M16"/>
</dbReference>
<dbReference type="eggNOG" id="COG0612">
    <property type="taxonomic scope" value="Bacteria"/>
</dbReference>
<proteinExistence type="inferred from homology"/>
<evidence type="ECO:0000256" key="1">
    <source>
        <dbReference type="ARBA" id="ARBA00007261"/>
    </source>
</evidence>
<evidence type="ECO:0000259" key="4">
    <source>
        <dbReference type="Pfam" id="PF05193"/>
    </source>
</evidence>
<dbReference type="GO" id="GO:0046872">
    <property type="term" value="F:metal ion binding"/>
    <property type="evidence" value="ECO:0007669"/>
    <property type="project" value="InterPro"/>
</dbReference>
<dbReference type="SUPFAM" id="SSF63411">
    <property type="entry name" value="LuxS/MPP-like metallohydrolase"/>
    <property type="match status" value="2"/>
</dbReference>
<dbReference type="OrthoDB" id="9811314at2"/>
<evidence type="ECO:0000313" key="6">
    <source>
        <dbReference type="Proteomes" id="UP000002745"/>
    </source>
</evidence>
<accession>C6XR94</accession>
<dbReference type="InterPro" id="IPR007863">
    <property type="entry name" value="Peptidase_M16_C"/>
</dbReference>
<name>C6XR94_HIRBI</name>
<evidence type="ECO:0000313" key="5">
    <source>
        <dbReference type="EMBL" id="ACT58726.1"/>
    </source>
</evidence>
<evidence type="ECO:0000259" key="3">
    <source>
        <dbReference type="Pfam" id="PF00675"/>
    </source>
</evidence>
<keyword evidence="6" id="KW-1185">Reference proteome</keyword>
<feature type="domain" description="Peptidase M16 C-terminal" evidence="4">
    <location>
        <begin position="177"/>
        <end position="347"/>
    </location>
</feature>
<dbReference type="PANTHER" id="PTHR11851">
    <property type="entry name" value="METALLOPROTEASE"/>
    <property type="match status" value="1"/>
</dbReference>
<dbReference type="AlphaFoldDB" id="C6XR94"/>
<dbReference type="Gene3D" id="3.30.830.10">
    <property type="entry name" value="Metalloenzyme, LuxS/M16 peptidase-like"/>
    <property type="match status" value="2"/>
</dbReference>
<keyword evidence="2" id="KW-0378">Hydrolase</keyword>
<sequence length="427" mass="46504">MSGSLDNLNDDNRELVTFPNGARLVLDPMPHLQTTSVGVWVDAGARDETPENNGIAHLLEHMAFKGAGGLGARELVERVEDRGGVMNASTGYERTGFYVRCLAEDAADMLDISAGLALDQQLPEDELEREKGVVVQEIGEASDQAEDLVFELAQAASWPDHAIGRSVLGTEASLKDISCAQLRDFVETNYVANRVVMSVAGHFDRDQIIAQSQKWLEPLKAGAAPIRLKPEYGNGAIVRERDTEQAHMVLSFPAPDSRTQDRFAARLFEEIFGGGMSSRLYQEVREKRGLAYTIDAEFDSYADTGRFNVYCGCDPSDTMEVQKIVKELWLEFANAGPSEAELKRAIAIQKAQFAMSSEGPSARASSGAYELFTFDRLINLSEALVAIDKVSLDEVKLCAQNSTQGKATASCVGPANCLDAAFNFTQG</sequence>
<dbReference type="Pfam" id="PF05193">
    <property type="entry name" value="Peptidase_M16_C"/>
    <property type="match status" value="1"/>
</dbReference>
<dbReference type="KEGG" id="hba:Hbal_1032"/>
<dbReference type="Proteomes" id="UP000002745">
    <property type="component" value="Chromosome"/>
</dbReference>
<keyword evidence="2" id="KW-0482">Metalloprotease</keyword>
<dbReference type="Pfam" id="PF00675">
    <property type="entry name" value="Peptidase_M16"/>
    <property type="match status" value="1"/>
</dbReference>
<dbReference type="RefSeq" id="WP_015826876.1">
    <property type="nucleotide sequence ID" value="NC_012982.1"/>
</dbReference>
<feature type="domain" description="Peptidase M16 N-terminal" evidence="3">
    <location>
        <begin position="31"/>
        <end position="170"/>
    </location>
</feature>
<dbReference type="GO" id="GO:0008237">
    <property type="term" value="F:metallopeptidase activity"/>
    <property type="evidence" value="ECO:0007669"/>
    <property type="project" value="UniProtKB-KW"/>
</dbReference>
<keyword evidence="2" id="KW-0645">Protease</keyword>
<evidence type="ECO:0000256" key="2">
    <source>
        <dbReference type="ARBA" id="ARBA00023049"/>
    </source>
</evidence>
<organism evidence="5 6">
    <name type="scientific">Hirschia baltica (strain ATCC 49814 / DSM 5838 / IFAM 1418)</name>
    <dbReference type="NCBI Taxonomy" id="582402"/>
    <lineage>
        <taxon>Bacteria</taxon>
        <taxon>Pseudomonadati</taxon>
        <taxon>Pseudomonadota</taxon>
        <taxon>Alphaproteobacteria</taxon>
        <taxon>Hyphomonadales</taxon>
        <taxon>Hyphomonadaceae</taxon>
        <taxon>Hirschia</taxon>
    </lineage>
</organism>
<dbReference type="PANTHER" id="PTHR11851:SF49">
    <property type="entry name" value="MITOCHONDRIAL-PROCESSING PEPTIDASE SUBUNIT ALPHA"/>
    <property type="match status" value="1"/>
</dbReference>
<protein>
    <submittedName>
        <fullName evidence="5">Peptidase M16 domain protein</fullName>
    </submittedName>
</protein>
<reference evidence="6" key="1">
    <citation type="journal article" date="2011" name="J. Bacteriol.">
        <title>Genome sequences of eight morphologically diverse alphaproteobacteria.</title>
        <authorList>
            <consortium name="US DOE Joint Genome Institute"/>
            <person name="Brown P.J."/>
            <person name="Kysela D.T."/>
            <person name="Buechlein A."/>
            <person name="Hemmerich C."/>
            <person name="Brun Y.V."/>
        </authorList>
    </citation>
    <scope>NUCLEOTIDE SEQUENCE [LARGE SCALE GENOMIC DNA]</scope>
    <source>
        <strain evidence="6">ATCC 49814 / DSM 5838 / IFAM 1418</strain>
    </source>
</reference>
<dbReference type="HOGENOM" id="CLU_009902_3_0_5"/>